<dbReference type="AlphaFoldDB" id="A0A1Z3HMY3"/>
<dbReference type="Proteomes" id="UP000191901">
    <property type="component" value="Chromosome"/>
</dbReference>
<dbReference type="EMBL" id="CP021983">
    <property type="protein sequence ID" value="ASC71651.1"/>
    <property type="molecule type" value="Genomic_DNA"/>
</dbReference>
<protein>
    <recommendedName>
        <fullName evidence="3">DUF2811 domain-containing protein</fullName>
    </recommendedName>
</protein>
<evidence type="ECO:0008006" key="3">
    <source>
        <dbReference type="Google" id="ProtNLM"/>
    </source>
</evidence>
<accession>A0A1Z3HMY3</accession>
<dbReference type="RefSeq" id="WP_256995601.1">
    <property type="nucleotide sequence ID" value="NZ_CP021983.2"/>
</dbReference>
<reference evidence="1 2" key="1">
    <citation type="journal article" date="2016" name="Biochim. Biophys. Acta">
        <title>Characterization of red-shifted phycobilisomes isolated from the chlorophyll f-containing cyanobacterium Halomicronema hongdechloris.</title>
        <authorList>
            <person name="Li Y."/>
            <person name="Lin Y."/>
            <person name="Garvey C.J."/>
            <person name="Birch D."/>
            <person name="Corkery R.W."/>
            <person name="Loughlin P.C."/>
            <person name="Scheer H."/>
            <person name="Willows R.D."/>
            <person name="Chen M."/>
        </authorList>
    </citation>
    <scope>NUCLEOTIDE SEQUENCE [LARGE SCALE GENOMIC DNA]</scope>
    <source>
        <strain evidence="1 2">C2206</strain>
    </source>
</reference>
<gene>
    <name evidence="1" type="ORF">XM38_026050</name>
</gene>
<name>A0A1Z3HMY3_9CYAN</name>
<proteinExistence type="predicted"/>
<organism evidence="1 2">
    <name type="scientific">Halomicronema hongdechloris C2206</name>
    <dbReference type="NCBI Taxonomy" id="1641165"/>
    <lineage>
        <taxon>Bacteria</taxon>
        <taxon>Bacillati</taxon>
        <taxon>Cyanobacteriota</taxon>
        <taxon>Cyanophyceae</taxon>
        <taxon>Nodosilineales</taxon>
        <taxon>Nodosilineaceae</taxon>
        <taxon>Halomicronema</taxon>
    </lineage>
</organism>
<keyword evidence="2" id="KW-1185">Reference proteome</keyword>
<dbReference type="InterPro" id="IPR021231">
    <property type="entry name" value="DUF2811"/>
</dbReference>
<dbReference type="Pfam" id="PF10929">
    <property type="entry name" value="DUF2811"/>
    <property type="match status" value="1"/>
</dbReference>
<evidence type="ECO:0000313" key="1">
    <source>
        <dbReference type="EMBL" id="ASC71651.1"/>
    </source>
</evidence>
<sequence length="70" mass="8353">MEETMTPRLSLHAEIPEDLYDALQNYLETRPHWNQHRVFCAALSLFLMQNGTCDRKINRFYLDSLFDYVA</sequence>
<dbReference type="STRING" id="1641165.XM38_18405"/>
<dbReference type="KEGG" id="hhg:XM38_026050"/>
<evidence type="ECO:0000313" key="2">
    <source>
        <dbReference type="Proteomes" id="UP000191901"/>
    </source>
</evidence>